<organism evidence="2 3">
    <name type="scientific">Pleurodeles waltl</name>
    <name type="common">Iberian ribbed newt</name>
    <dbReference type="NCBI Taxonomy" id="8319"/>
    <lineage>
        <taxon>Eukaryota</taxon>
        <taxon>Metazoa</taxon>
        <taxon>Chordata</taxon>
        <taxon>Craniata</taxon>
        <taxon>Vertebrata</taxon>
        <taxon>Euteleostomi</taxon>
        <taxon>Amphibia</taxon>
        <taxon>Batrachia</taxon>
        <taxon>Caudata</taxon>
        <taxon>Salamandroidea</taxon>
        <taxon>Salamandridae</taxon>
        <taxon>Pleurodelinae</taxon>
        <taxon>Pleurodeles</taxon>
    </lineage>
</organism>
<name>A0AAV7RV89_PLEWA</name>
<proteinExistence type="predicted"/>
<evidence type="ECO:0000313" key="3">
    <source>
        <dbReference type="Proteomes" id="UP001066276"/>
    </source>
</evidence>
<accession>A0AAV7RV89</accession>
<evidence type="ECO:0000313" key="2">
    <source>
        <dbReference type="EMBL" id="KAJ1156219.1"/>
    </source>
</evidence>
<protein>
    <submittedName>
        <fullName evidence="2">Uncharacterized protein</fullName>
    </submittedName>
</protein>
<keyword evidence="3" id="KW-1185">Reference proteome</keyword>
<dbReference type="AlphaFoldDB" id="A0AAV7RV89"/>
<gene>
    <name evidence="2" type="ORF">NDU88_008943</name>
</gene>
<feature type="region of interest" description="Disordered" evidence="1">
    <location>
        <begin position="106"/>
        <end position="132"/>
    </location>
</feature>
<dbReference type="EMBL" id="JANPWB010000009">
    <property type="protein sequence ID" value="KAJ1156219.1"/>
    <property type="molecule type" value="Genomic_DNA"/>
</dbReference>
<dbReference type="Proteomes" id="UP001066276">
    <property type="component" value="Chromosome 5"/>
</dbReference>
<sequence length="207" mass="22250">MDLCVQTHNSIVEQVLGGQIGEGETGPSIRASTRSAHRSLVPQDVLLTACGLPLKPCAKSSAQQVKERPNSRNRTPFCLSGADPPSACSTSHRFLAQRASLVGHTHASRTSGPSTGEGLAHLGSPKHRPITVRGTNRSRSLLPLFILCGWCPGSDQGDICKGPKWSSISSVRHSRHLNHASHQSGFILRRNTLRNLHCLACILHAPE</sequence>
<comment type="caution">
    <text evidence="2">The sequence shown here is derived from an EMBL/GenBank/DDBJ whole genome shotgun (WGS) entry which is preliminary data.</text>
</comment>
<evidence type="ECO:0000256" key="1">
    <source>
        <dbReference type="SAM" id="MobiDB-lite"/>
    </source>
</evidence>
<reference evidence="2" key="1">
    <citation type="journal article" date="2022" name="bioRxiv">
        <title>Sequencing and chromosome-scale assembly of the giantPleurodeles waltlgenome.</title>
        <authorList>
            <person name="Brown T."/>
            <person name="Elewa A."/>
            <person name="Iarovenko S."/>
            <person name="Subramanian E."/>
            <person name="Araus A.J."/>
            <person name="Petzold A."/>
            <person name="Susuki M."/>
            <person name="Suzuki K.-i.T."/>
            <person name="Hayashi T."/>
            <person name="Toyoda A."/>
            <person name="Oliveira C."/>
            <person name="Osipova E."/>
            <person name="Leigh N.D."/>
            <person name="Simon A."/>
            <person name="Yun M.H."/>
        </authorList>
    </citation>
    <scope>NUCLEOTIDE SEQUENCE</scope>
    <source>
        <strain evidence="2">20211129_DDA</strain>
        <tissue evidence="2">Liver</tissue>
    </source>
</reference>